<evidence type="ECO:0000313" key="17">
    <source>
        <dbReference type="EMBL" id="GME67699.1"/>
    </source>
</evidence>
<comment type="caution">
    <text evidence="17">The sequence shown here is derived from an EMBL/GenBank/DDBJ whole genome shotgun (WGS) entry which is preliminary data.</text>
</comment>
<dbReference type="InterPro" id="IPR045022">
    <property type="entry name" value="KDSR-like"/>
</dbReference>
<sequence>MWFKGHIKAEGKIAVISGASQGLGAEIAKQLFEKGASVYLVARNEASLKQKVEEIEKVRVNETQIVDYVRADLTKYSDASNVFEVIGKSPDIVMCCAGSSKPGYFLKMTEKDLETGVNINYNTAMNFAHCALNKMCTSNKTLQEEPRHLVFFSSIVGFYPFIGYGQYAPMKTAIKTLSDVLRQECLPYNISVDCVFPGNFESAGFIEEELTKPKITREIEGPSEVIPASACAKIVIDQLDQGYQYVTTDLIGWILSCLSLGYSPRCLGLPQLFFAIILSTFGGFLQAYYNYSIRSFFKTNPLPHEISDIAKDDKAK</sequence>
<keyword evidence="16" id="KW-0812">Transmembrane</keyword>
<comment type="subcellular location">
    <subcellularLocation>
        <location evidence="1">Endoplasmic reticulum</location>
    </subcellularLocation>
</comment>
<dbReference type="PANTHER" id="PTHR43550">
    <property type="entry name" value="3-KETODIHYDROSPHINGOSINE REDUCTASE"/>
    <property type="match status" value="1"/>
</dbReference>
<dbReference type="PRINTS" id="PR00081">
    <property type="entry name" value="GDHRDH"/>
</dbReference>
<comment type="function">
    <text evidence="14">Catalyzes the reduction of 3'-oxosphinganine (3-ketodihydrosphingosine/KDS) to sphinganine (dihydrosphingosine/DHS), the second step of de novo sphingolipid biosynthesis.</text>
</comment>
<reference evidence="17" key="1">
    <citation type="submission" date="2023-04" db="EMBL/GenBank/DDBJ databases">
        <title>Candida boidinii NBRC 10035.</title>
        <authorList>
            <person name="Ichikawa N."/>
            <person name="Sato H."/>
            <person name="Tonouchi N."/>
        </authorList>
    </citation>
    <scope>NUCLEOTIDE SEQUENCE</scope>
    <source>
        <strain evidence="17">NBRC 10035</strain>
    </source>
</reference>
<evidence type="ECO:0000256" key="5">
    <source>
        <dbReference type="ARBA" id="ARBA00022824"/>
    </source>
</evidence>
<comment type="catalytic activity">
    <reaction evidence="15">
        <text>sphinganine + NADP(+) = 3-oxosphinganine + NADPH + H(+)</text>
        <dbReference type="Rhea" id="RHEA:22640"/>
        <dbReference type="ChEBI" id="CHEBI:15378"/>
        <dbReference type="ChEBI" id="CHEBI:57783"/>
        <dbReference type="ChEBI" id="CHEBI:57817"/>
        <dbReference type="ChEBI" id="CHEBI:58299"/>
        <dbReference type="ChEBI" id="CHEBI:58349"/>
        <dbReference type="EC" id="1.1.1.102"/>
    </reaction>
    <physiologicalReaction direction="right-to-left" evidence="15">
        <dbReference type="Rhea" id="RHEA:22642"/>
    </physiologicalReaction>
</comment>
<comment type="pathway">
    <text evidence="3">Sphingolipid metabolism.</text>
</comment>
<dbReference type="EC" id="1.1.1.102" evidence="10"/>
<dbReference type="GO" id="GO:0030148">
    <property type="term" value="P:sphingolipid biosynthetic process"/>
    <property type="evidence" value="ECO:0007669"/>
    <property type="project" value="InterPro"/>
</dbReference>
<keyword evidence="9" id="KW-0443">Lipid metabolism</keyword>
<keyword evidence="7" id="KW-0746">Sphingolipid metabolism</keyword>
<comment type="pathway">
    <text evidence="2">Lipid metabolism; sphingolipid metabolism.</text>
</comment>
<evidence type="ECO:0000256" key="6">
    <source>
        <dbReference type="ARBA" id="ARBA00022857"/>
    </source>
</evidence>
<keyword evidence="16" id="KW-0472">Membrane</keyword>
<keyword evidence="8" id="KW-0560">Oxidoreductase</keyword>
<evidence type="ECO:0000256" key="14">
    <source>
        <dbReference type="ARBA" id="ARBA00044737"/>
    </source>
</evidence>
<evidence type="ECO:0000256" key="15">
    <source>
        <dbReference type="ARBA" id="ARBA00048930"/>
    </source>
</evidence>
<dbReference type="GO" id="GO:0047560">
    <property type="term" value="F:3-dehydrosphinganine reductase activity"/>
    <property type="evidence" value="ECO:0007669"/>
    <property type="project" value="UniProtKB-EC"/>
</dbReference>
<evidence type="ECO:0000256" key="4">
    <source>
        <dbReference type="ARBA" id="ARBA00006484"/>
    </source>
</evidence>
<evidence type="ECO:0000256" key="7">
    <source>
        <dbReference type="ARBA" id="ARBA00022919"/>
    </source>
</evidence>
<dbReference type="AlphaFoldDB" id="A0A9W6SWF0"/>
<name>A0A9W6SWF0_CANBO</name>
<dbReference type="InterPro" id="IPR002347">
    <property type="entry name" value="SDR_fam"/>
</dbReference>
<evidence type="ECO:0000256" key="3">
    <source>
        <dbReference type="ARBA" id="ARBA00004991"/>
    </source>
</evidence>
<dbReference type="GO" id="GO:0005789">
    <property type="term" value="C:endoplasmic reticulum membrane"/>
    <property type="evidence" value="ECO:0007669"/>
    <property type="project" value="TreeGrafter"/>
</dbReference>
<evidence type="ECO:0000256" key="11">
    <source>
        <dbReference type="ARBA" id="ARBA00026241"/>
    </source>
</evidence>
<keyword evidence="5" id="KW-0256">Endoplasmic reticulum</keyword>
<dbReference type="Gene3D" id="3.40.50.720">
    <property type="entry name" value="NAD(P)-binding Rossmann-like Domain"/>
    <property type="match status" value="1"/>
</dbReference>
<dbReference type="Proteomes" id="UP001165120">
    <property type="component" value="Unassembled WGS sequence"/>
</dbReference>
<keyword evidence="16" id="KW-1133">Transmembrane helix</keyword>
<gene>
    <name evidence="17" type="ORF">Cboi02_000107700</name>
</gene>
<evidence type="ECO:0000256" key="8">
    <source>
        <dbReference type="ARBA" id="ARBA00023002"/>
    </source>
</evidence>
<evidence type="ECO:0000256" key="12">
    <source>
        <dbReference type="ARBA" id="ARBA00029797"/>
    </source>
</evidence>
<protein>
    <recommendedName>
        <fullName evidence="11">3-ketodihydrosphingosine reductase TSC10</fullName>
        <ecNumber evidence="10">1.1.1.102</ecNumber>
    </recommendedName>
    <alternativeName>
        <fullName evidence="13">3-dehydrosphinganine reductase</fullName>
    </alternativeName>
    <alternativeName>
        <fullName evidence="12">KDS reductase</fullName>
    </alternativeName>
</protein>
<evidence type="ECO:0000256" key="10">
    <source>
        <dbReference type="ARBA" id="ARBA00026112"/>
    </source>
</evidence>
<accession>A0A9W6SWF0</accession>
<dbReference type="EMBL" id="BSXN01000231">
    <property type="protein sequence ID" value="GME67699.1"/>
    <property type="molecule type" value="Genomic_DNA"/>
</dbReference>
<dbReference type="SUPFAM" id="SSF51735">
    <property type="entry name" value="NAD(P)-binding Rossmann-fold domains"/>
    <property type="match status" value="1"/>
</dbReference>
<evidence type="ECO:0000256" key="16">
    <source>
        <dbReference type="SAM" id="Phobius"/>
    </source>
</evidence>
<evidence type="ECO:0000256" key="1">
    <source>
        <dbReference type="ARBA" id="ARBA00004240"/>
    </source>
</evidence>
<keyword evidence="18" id="KW-1185">Reference proteome</keyword>
<evidence type="ECO:0000313" key="18">
    <source>
        <dbReference type="Proteomes" id="UP001165120"/>
    </source>
</evidence>
<evidence type="ECO:0000256" key="13">
    <source>
        <dbReference type="ARBA" id="ARBA00032891"/>
    </source>
</evidence>
<dbReference type="CDD" id="cd08939">
    <property type="entry name" value="KDSR-like_SDR_c"/>
    <property type="match status" value="1"/>
</dbReference>
<dbReference type="InterPro" id="IPR036291">
    <property type="entry name" value="NAD(P)-bd_dom_sf"/>
</dbReference>
<evidence type="ECO:0000256" key="9">
    <source>
        <dbReference type="ARBA" id="ARBA00023098"/>
    </source>
</evidence>
<evidence type="ECO:0000256" key="2">
    <source>
        <dbReference type="ARBA" id="ARBA00004760"/>
    </source>
</evidence>
<feature type="transmembrane region" description="Helical" evidence="16">
    <location>
        <begin position="272"/>
        <end position="291"/>
    </location>
</feature>
<proteinExistence type="inferred from homology"/>
<dbReference type="Pfam" id="PF00106">
    <property type="entry name" value="adh_short"/>
    <property type="match status" value="1"/>
</dbReference>
<dbReference type="GO" id="GO:0006666">
    <property type="term" value="P:3-keto-sphinganine metabolic process"/>
    <property type="evidence" value="ECO:0007669"/>
    <property type="project" value="InterPro"/>
</dbReference>
<keyword evidence="6" id="KW-0521">NADP</keyword>
<comment type="similarity">
    <text evidence="4">Belongs to the short-chain dehydrogenases/reductases (SDR) family.</text>
</comment>
<dbReference type="PANTHER" id="PTHR43550:SF3">
    <property type="entry name" value="3-KETODIHYDROSPHINGOSINE REDUCTASE"/>
    <property type="match status" value="1"/>
</dbReference>
<organism evidence="17 18">
    <name type="scientific">Candida boidinii</name>
    <name type="common">Yeast</name>
    <dbReference type="NCBI Taxonomy" id="5477"/>
    <lineage>
        <taxon>Eukaryota</taxon>
        <taxon>Fungi</taxon>
        <taxon>Dikarya</taxon>
        <taxon>Ascomycota</taxon>
        <taxon>Saccharomycotina</taxon>
        <taxon>Pichiomycetes</taxon>
        <taxon>Pichiales</taxon>
        <taxon>Pichiaceae</taxon>
        <taxon>Ogataea</taxon>
        <taxon>Ogataea/Candida clade</taxon>
    </lineage>
</organism>